<accession>A0A7S2Q5F4</accession>
<reference evidence="1" key="1">
    <citation type="submission" date="2021-01" db="EMBL/GenBank/DDBJ databases">
        <authorList>
            <person name="Corre E."/>
            <person name="Pelletier E."/>
            <person name="Niang G."/>
            <person name="Scheremetjew M."/>
            <person name="Finn R."/>
            <person name="Kale V."/>
            <person name="Holt S."/>
            <person name="Cochrane G."/>
            <person name="Meng A."/>
            <person name="Brown T."/>
            <person name="Cohen L."/>
        </authorList>
    </citation>
    <scope>NUCLEOTIDE SEQUENCE</scope>
    <source>
        <strain evidence="1">RCC3387</strain>
    </source>
</reference>
<protein>
    <recommendedName>
        <fullName evidence="2">ATP-grasp domain-containing protein</fullName>
    </recommendedName>
</protein>
<sequence>MAAGLAVRAWGVAVGQDARAERRKAEGAPLAEQDVAEWTELAKTFGANVDFKMPNIPWREVLADWYHDGNPYRLFNAIRYLSPARKAYLSAMEDKALMHDAIARIPGIQQMPNLFVYQEGDELAQETLDALAAKLRGLPFVIKPTHLSDSAGFKAFPGGHAIAADQLKAALLGAAKTPRFDEVGRREASAVEPPHVGAEEVVRPGAVLQPEYPPMDFDHSQELIRYRKTKVNTLHLRKVWLTAPIELRVQVVWGRAYIVLYRTAGEGAADNAVAVTPQRGSGGTLREAVTWPCQPRVLMRDDFHREIYQVGKGLEDAMGGWATSAIMDKQDVQSLCDGIRPHLRLVVTQAEEVARQLEAPWLRVDFFVPPPKLDKRWPVVLNEVEYNQGLTFFKYRPQDPVDVGSEIEDQKAAEHWCNEASRRAQGELIDLLVMGWAKRHEQGQEFFPRWHALDALGCKSSSGTLEPLAKYRSVSCKPEGQPSKWWESSLITKSTKWWDEGMANKDHYLYGHYKGMRTSGL</sequence>
<organism evidence="1">
    <name type="scientific">Zooxanthella nutricula</name>
    <dbReference type="NCBI Taxonomy" id="1333877"/>
    <lineage>
        <taxon>Eukaryota</taxon>
        <taxon>Sar</taxon>
        <taxon>Alveolata</taxon>
        <taxon>Dinophyceae</taxon>
        <taxon>Peridiniales</taxon>
        <taxon>Peridiniales incertae sedis</taxon>
        <taxon>Zooxanthella</taxon>
    </lineage>
</organism>
<name>A0A7S2Q5F4_9DINO</name>
<evidence type="ECO:0008006" key="2">
    <source>
        <dbReference type="Google" id="ProtNLM"/>
    </source>
</evidence>
<dbReference type="AlphaFoldDB" id="A0A7S2Q5F4"/>
<gene>
    <name evidence="1" type="ORF">BRAN1462_LOCUS51230</name>
</gene>
<proteinExistence type="predicted"/>
<evidence type="ECO:0000313" key="1">
    <source>
        <dbReference type="EMBL" id="CAD9633405.1"/>
    </source>
</evidence>
<dbReference type="EMBL" id="HBGW01080658">
    <property type="protein sequence ID" value="CAD9633405.1"/>
    <property type="molecule type" value="Transcribed_RNA"/>
</dbReference>